<organism evidence="1 2">
    <name type="scientific">Gemmobacter lanyuensis</name>
    <dbReference type="NCBI Taxonomy" id="1054497"/>
    <lineage>
        <taxon>Bacteria</taxon>
        <taxon>Pseudomonadati</taxon>
        <taxon>Pseudomonadota</taxon>
        <taxon>Alphaproteobacteria</taxon>
        <taxon>Rhodobacterales</taxon>
        <taxon>Paracoccaceae</taxon>
        <taxon>Gemmobacter</taxon>
    </lineage>
</organism>
<comment type="caution">
    <text evidence="1">The sequence shown here is derived from an EMBL/GenBank/DDBJ whole genome shotgun (WGS) entry which is preliminary data.</text>
</comment>
<sequence>MQAMIILARGSSISDEFLAQRAFQIAAAMEAEAAKHNPSDIAERSAIAKGAELMARLSAQK</sequence>
<keyword evidence="2" id="KW-1185">Reference proteome</keyword>
<protein>
    <submittedName>
        <fullName evidence="1">Uncharacterized protein</fullName>
    </submittedName>
</protein>
<evidence type="ECO:0000313" key="1">
    <source>
        <dbReference type="EMBL" id="GGW30207.1"/>
    </source>
</evidence>
<proteinExistence type="predicted"/>
<evidence type="ECO:0000313" key="2">
    <source>
        <dbReference type="Proteomes" id="UP000628984"/>
    </source>
</evidence>
<dbReference type="EMBL" id="BMYQ01000004">
    <property type="protein sequence ID" value="GGW30207.1"/>
    <property type="molecule type" value="Genomic_DNA"/>
</dbReference>
<reference evidence="1" key="2">
    <citation type="submission" date="2020-09" db="EMBL/GenBank/DDBJ databases">
        <authorList>
            <person name="Sun Q."/>
            <person name="Kim S."/>
        </authorList>
    </citation>
    <scope>NUCLEOTIDE SEQUENCE</scope>
    <source>
        <strain evidence="1">KCTC 23714</strain>
    </source>
</reference>
<accession>A0A918MKB1</accession>
<name>A0A918MKB1_9RHOB</name>
<gene>
    <name evidence="1" type="ORF">GCM10011452_18540</name>
</gene>
<dbReference type="AlphaFoldDB" id="A0A918MKB1"/>
<dbReference type="Proteomes" id="UP000628984">
    <property type="component" value="Unassembled WGS sequence"/>
</dbReference>
<reference evidence="1" key="1">
    <citation type="journal article" date="2014" name="Int. J. Syst. Evol. Microbiol.">
        <title>Complete genome sequence of Corynebacterium casei LMG S-19264T (=DSM 44701T), isolated from a smear-ripened cheese.</title>
        <authorList>
            <consortium name="US DOE Joint Genome Institute (JGI-PGF)"/>
            <person name="Walter F."/>
            <person name="Albersmeier A."/>
            <person name="Kalinowski J."/>
            <person name="Ruckert C."/>
        </authorList>
    </citation>
    <scope>NUCLEOTIDE SEQUENCE</scope>
    <source>
        <strain evidence="1">KCTC 23714</strain>
    </source>
</reference>